<dbReference type="Pfam" id="PF24681">
    <property type="entry name" value="Kelch_KLHDC2_KLHL20_DRC7"/>
    <property type="match status" value="1"/>
</dbReference>
<dbReference type="InterPro" id="IPR015915">
    <property type="entry name" value="Kelch-typ_b-propeller"/>
</dbReference>
<evidence type="ECO:0000256" key="3">
    <source>
        <dbReference type="ARBA" id="ARBA00022737"/>
    </source>
</evidence>
<dbReference type="SUPFAM" id="SSF117281">
    <property type="entry name" value="Kelch motif"/>
    <property type="match status" value="1"/>
</dbReference>
<dbReference type="SUPFAM" id="SSF49464">
    <property type="entry name" value="Carboxypeptidase regulatory domain-like"/>
    <property type="match status" value="2"/>
</dbReference>
<dbReference type="InterPro" id="IPR013784">
    <property type="entry name" value="Carb-bd-like_fold"/>
</dbReference>
<dbReference type="PROSITE" id="PS51695">
    <property type="entry name" value="SEDOLISIN"/>
    <property type="match status" value="1"/>
</dbReference>
<dbReference type="InterPro" id="IPR006652">
    <property type="entry name" value="Kelch_1"/>
</dbReference>
<comment type="caution">
    <text evidence="8">The sequence shown here is derived from an EMBL/GenBank/DDBJ whole genome shotgun (WGS) entry which is preliminary data.</text>
</comment>
<evidence type="ECO:0000256" key="5">
    <source>
        <dbReference type="ARBA" id="ARBA00022825"/>
    </source>
</evidence>
<dbReference type="NCBIfam" id="NF038128">
    <property type="entry name" value="choice_anch_J"/>
    <property type="match status" value="1"/>
</dbReference>
<dbReference type="PROSITE" id="PS00138">
    <property type="entry name" value="SUBTILASE_SER"/>
    <property type="match status" value="1"/>
</dbReference>
<dbReference type="SMART" id="SM00612">
    <property type="entry name" value="Kelch"/>
    <property type="match status" value="4"/>
</dbReference>
<dbReference type="SUPFAM" id="SSF49452">
    <property type="entry name" value="Starch-binding domain-like"/>
    <property type="match status" value="1"/>
</dbReference>
<protein>
    <recommendedName>
        <fullName evidence="7">Peptidase S53 domain-containing protein</fullName>
    </recommendedName>
</protein>
<evidence type="ECO:0000313" key="8">
    <source>
        <dbReference type="EMBL" id="GIH16733.1"/>
    </source>
</evidence>
<dbReference type="GO" id="GO:0006508">
    <property type="term" value="P:proteolysis"/>
    <property type="evidence" value="ECO:0007669"/>
    <property type="project" value="UniProtKB-KW"/>
</dbReference>
<dbReference type="RefSeq" id="WP_203920299.1">
    <property type="nucleotide sequence ID" value="NZ_BONZ01000045.1"/>
</dbReference>
<gene>
    <name evidence="8" type="ORF">Raf01_49050</name>
</gene>
<dbReference type="Pfam" id="PF13620">
    <property type="entry name" value="CarboxypepD_reg"/>
    <property type="match status" value="1"/>
</dbReference>
<organism evidence="8 9">
    <name type="scientific">Rugosimonospora africana</name>
    <dbReference type="NCBI Taxonomy" id="556532"/>
    <lineage>
        <taxon>Bacteria</taxon>
        <taxon>Bacillati</taxon>
        <taxon>Actinomycetota</taxon>
        <taxon>Actinomycetes</taxon>
        <taxon>Micromonosporales</taxon>
        <taxon>Micromonosporaceae</taxon>
        <taxon>Rugosimonospora</taxon>
    </lineage>
</organism>
<proteinExistence type="predicted"/>
<keyword evidence="6" id="KW-0732">Signal</keyword>
<dbReference type="Gene3D" id="3.40.50.200">
    <property type="entry name" value="Peptidase S8/S53 domain"/>
    <property type="match status" value="1"/>
</dbReference>
<evidence type="ECO:0000256" key="2">
    <source>
        <dbReference type="ARBA" id="ARBA00022670"/>
    </source>
</evidence>
<dbReference type="InterPro" id="IPR030400">
    <property type="entry name" value="Sedolisin_dom"/>
</dbReference>
<dbReference type="PANTHER" id="PTHR24412:SF489">
    <property type="entry name" value="RING FINGER DOMAIN AND KELCH REPEAT-CONTAINING PROTEIN DDB_G0271372"/>
    <property type="match status" value="1"/>
</dbReference>
<keyword evidence="4" id="KW-0378">Hydrolase</keyword>
<evidence type="ECO:0000256" key="6">
    <source>
        <dbReference type="SAM" id="SignalP"/>
    </source>
</evidence>
<evidence type="ECO:0000259" key="7">
    <source>
        <dbReference type="PROSITE" id="PS51695"/>
    </source>
</evidence>
<keyword evidence="3" id="KW-0677">Repeat</keyword>
<dbReference type="PANTHER" id="PTHR24412">
    <property type="entry name" value="KELCH PROTEIN"/>
    <property type="match status" value="1"/>
</dbReference>
<dbReference type="SUPFAM" id="SSF52743">
    <property type="entry name" value="Subtilisin-like"/>
    <property type="match status" value="1"/>
</dbReference>
<keyword evidence="9" id="KW-1185">Reference proteome</keyword>
<name>A0A8J3QVU1_9ACTN</name>
<dbReference type="Proteomes" id="UP000642748">
    <property type="component" value="Unassembled WGS sequence"/>
</dbReference>
<keyword evidence="2" id="KW-0645">Protease</keyword>
<dbReference type="Gene3D" id="2.60.40.1120">
    <property type="entry name" value="Carboxypeptidase-like, regulatory domain"/>
    <property type="match status" value="3"/>
</dbReference>
<keyword evidence="5" id="KW-0720">Serine protease</keyword>
<feature type="chain" id="PRO_5038468617" description="Peptidase S53 domain-containing protein" evidence="6">
    <location>
        <begin position="28"/>
        <end position="1279"/>
    </location>
</feature>
<evidence type="ECO:0000256" key="4">
    <source>
        <dbReference type="ARBA" id="ARBA00022801"/>
    </source>
</evidence>
<dbReference type="EMBL" id="BONZ01000045">
    <property type="protein sequence ID" value="GIH16733.1"/>
    <property type="molecule type" value="Genomic_DNA"/>
</dbReference>
<dbReference type="Gene3D" id="2.60.120.200">
    <property type="match status" value="1"/>
</dbReference>
<dbReference type="GO" id="GO:0004252">
    <property type="term" value="F:serine-type endopeptidase activity"/>
    <property type="evidence" value="ECO:0007669"/>
    <property type="project" value="InterPro"/>
</dbReference>
<dbReference type="GO" id="GO:0030246">
    <property type="term" value="F:carbohydrate binding"/>
    <property type="evidence" value="ECO:0007669"/>
    <property type="project" value="InterPro"/>
</dbReference>
<reference evidence="8" key="1">
    <citation type="submission" date="2021-01" db="EMBL/GenBank/DDBJ databases">
        <title>Whole genome shotgun sequence of Rugosimonospora africana NBRC 104875.</title>
        <authorList>
            <person name="Komaki H."/>
            <person name="Tamura T."/>
        </authorList>
    </citation>
    <scope>NUCLEOTIDE SEQUENCE</scope>
    <source>
        <strain evidence="8">NBRC 104875</strain>
    </source>
</reference>
<dbReference type="InterPro" id="IPR023828">
    <property type="entry name" value="Peptidase_S8_Ser-AS"/>
</dbReference>
<dbReference type="CDD" id="cd04056">
    <property type="entry name" value="Peptidases_S53"/>
    <property type="match status" value="1"/>
</dbReference>
<dbReference type="InterPro" id="IPR036852">
    <property type="entry name" value="Peptidase_S8/S53_dom_sf"/>
</dbReference>
<dbReference type="Gene3D" id="2.120.10.80">
    <property type="entry name" value="Kelch-type beta propeller"/>
    <property type="match status" value="2"/>
</dbReference>
<feature type="domain" description="Peptidase S53" evidence="7">
    <location>
        <begin position="103"/>
        <end position="440"/>
    </location>
</feature>
<evidence type="ECO:0000313" key="9">
    <source>
        <dbReference type="Proteomes" id="UP000642748"/>
    </source>
</evidence>
<keyword evidence="1" id="KW-0880">Kelch repeat</keyword>
<accession>A0A8J3QVU1</accession>
<evidence type="ECO:0000256" key="1">
    <source>
        <dbReference type="ARBA" id="ARBA00022441"/>
    </source>
</evidence>
<dbReference type="InterPro" id="IPR008969">
    <property type="entry name" value="CarboxyPept-like_regulatory"/>
</dbReference>
<feature type="signal peptide" evidence="6">
    <location>
        <begin position="1"/>
        <end position="27"/>
    </location>
</feature>
<sequence>MRRSFRAFAVVATVIGVLAGQSLPGLAGAVQAAPQTTPFTGRPTTAADSGALAAKTTTPVSAHGVKRMCGTPQAGDFTCFALQRTDVTPRKGLLREAAVAPSGYGPADLRSAYNLPSDGGGSQTVAIVDAFDDPQAEADLTLYRQQYGLPACTTADGCFNKVDQRGGSDYPAPSDDWVGEISLDLDMVSAVAPKAHLLLVEADDASPANLSAAEDQAVALGAKFVSNSWGSSYVFSPEDPAETSLDPHFNHPGVAIVASAGDYGYGVSYPAASPNVTSVGGTSLLREAGGARGWSESVWNGGAGKGSTGSGCSLYEPKPAFQTDTGCGTRTVADVSAVADPATGPAVYDSSDGGWIVIGGTSASAPIIAGVYADAGTPAPGTRPVEYPYLAGASDLNDVTSGSDGTCSVSYLCTARTGYDGPTGLGTPNGLDAFRLGPHGEVTGTVTDKAGTPIAGAVVSSGPYTATTDAHGAFTLTVKSGTYPITVDAYGYAEATASADVADGGTVHLDLALRQLAVEKVAGTVSDGAGHGWPLYAKITVKGVPGGPVYTDPGTGAYSLRLPEDHTYTLQVTAEYPGYQPATRDVVVGKHATKQDFALPGDTWALTNPGYTRNVKTASVESFDSTGAAPTGWSVVNAPGTTDGWVFDDPGDEGNQTGGDGNFAIADSNYADTRIAENTELISPVYDLSADTSPELSFDTAYHGDSEQTGDVDITTDGGRTWTNLWHQDFGFGFYGPSHVEIALNAFAGRSAVQIRFHYVSPGVFWELDNVAIAERSLTPVPGGMLIGTVIDANTGKGVVGATVSSPDGSVHAVTTATPDDPGTGDGFYDAFAPGAGNHTSTAAMRSYVGATAAVKVRADKVSRRDFTLKAGRLTVSAGPISGSVESGHRVTRTLTVKNTGSAPAAWTAIERSGTSPGSPAPASAWKSIADLPIKVYDNAVDTVGQTVYSALGTNLSSGIMNDLYAYDPRSSTWSQRADAPDASEQPTHGVIDGRIYYTGGWANGEGISAATQVYDPATNTWTTGADEPHPYGGSAGAVLDGTLYVVGGCGVTDCGTTDVQVYDPTTDTWSKAAAYPEPISWGACGAVDGKLYCAGGEVDFAPVQDAFVYDPASDSWSKLADLPIVLAQSSYAAANGELLLSGGFTTQNGNFVATAHGYAYDPQTGTWSALPDAPAATTRGGGSSGMYRVGGTTHLPNVVSTAEVLQGYDQIESDVSWLSESPRQLTLKPGQTATISVTLNAAGLTEPGSYTATLEQSTDTPYTLDPLPVSLRVTAAGS</sequence>
<dbReference type="AlphaFoldDB" id="A0A8J3QVU1"/>